<dbReference type="InterPro" id="IPR010502">
    <property type="entry name" value="Carb-bd_dom_fam9"/>
</dbReference>
<dbReference type="CDD" id="cd09618">
    <property type="entry name" value="CBM9_like_2"/>
    <property type="match status" value="1"/>
</dbReference>
<keyword evidence="5" id="KW-1185">Reference proteome</keyword>
<dbReference type="SUPFAM" id="SSF49344">
    <property type="entry name" value="CBD9-like"/>
    <property type="match status" value="1"/>
</dbReference>
<dbReference type="GO" id="GO:0030246">
    <property type="term" value="F:carbohydrate binding"/>
    <property type="evidence" value="ECO:0007669"/>
    <property type="project" value="InterPro"/>
</dbReference>
<evidence type="ECO:0000256" key="1">
    <source>
        <dbReference type="SAM" id="SignalP"/>
    </source>
</evidence>
<feature type="domain" description="Carbohydrate-binding" evidence="2">
    <location>
        <begin position="42"/>
        <end position="196"/>
    </location>
</feature>
<dbReference type="OrthoDB" id="9786766at2"/>
<organism evidence="4 5">
    <name type="scientific">Halpernia humi</name>
    <dbReference type="NCBI Taxonomy" id="493375"/>
    <lineage>
        <taxon>Bacteria</taxon>
        <taxon>Pseudomonadati</taxon>
        <taxon>Bacteroidota</taxon>
        <taxon>Flavobacteriia</taxon>
        <taxon>Flavobacteriales</taxon>
        <taxon>Weeksellaceae</taxon>
        <taxon>Chryseobacterium group</taxon>
        <taxon>Halpernia</taxon>
    </lineage>
</organism>
<dbReference type="Pfam" id="PF06452">
    <property type="entry name" value="CBM9_1"/>
    <property type="match status" value="1"/>
</dbReference>
<dbReference type="Pfam" id="PF19313">
    <property type="entry name" value="DUF5916"/>
    <property type="match status" value="1"/>
</dbReference>
<protein>
    <submittedName>
        <fullName evidence="4">Carbohydrate family 9 binding domain-like</fullName>
    </submittedName>
</protein>
<dbReference type="InterPro" id="IPR045670">
    <property type="entry name" value="DUF5916"/>
</dbReference>
<dbReference type="Proteomes" id="UP000236738">
    <property type="component" value="Unassembled WGS sequence"/>
</dbReference>
<dbReference type="RefSeq" id="WP_103914365.1">
    <property type="nucleotide sequence ID" value="NZ_FNUS01000006.1"/>
</dbReference>
<reference evidence="5" key="1">
    <citation type="submission" date="2016-10" db="EMBL/GenBank/DDBJ databases">
        <authorList>
            <person name="Varghese N."/>
            <person name="Submissions S."/>
        </authorList>
    </citation>
    <scope>NUCLEOTIDE SEQUENCE [LARGE SCALE GENOMIC DNA]</scope>
    <source>
        <strain evidence="5">DSM 21580</strain>
    </source>
</reference>
<evidence type="ECO:0000259" key="3">
    <source>
        <dbReference type="Pfam" id="PF19313"/>
    </source>
</evidence>
<feature type="chain" id="PRO_5009292858" evidence="1">
    <location>
        <begin position="19"/>
        <end position="803"/>
    </location>
</feature>
<dbReference type="AlphaFoldDB" id="A0A1H6AMK1"/>
<proteinExistence type="predicted"/>
<evidence type="ECO:0000259" key="2">
    <source>
        <dbReference type="Pfam" id="PF06452"/>
    </source>
</evidence>
<gene>
    <name evidence="4" type="ORF">SAMN05421847_2506</name>
</gene>
<dbReference type="GO" id="GO:0004553">
    <property type="term" value="F:hydrolase activity, hydrolyzing O-glycosyl compounds"/>
    <property type="evidence" value="ECO:0007669"/>
    <property type="project" value="InterPro"/>
</dbReference>
<name>A0A1H6AMK1_9FLAO</name>
<evidence type="ECO:0000313" key="5">
    <source>
        <dbReference type="Proteomes" id="UP000236738"/>
    </source>
</evidence>
<sequence length="803" mass="92245">MKFFLILFCFLGSVNIFAQDKTQDSIARKEITAIKTSKAPKIDGILDDEVWQNVPLAKNFVQLEPENGKAESPDFRTEVKILYDDTGIYIGATLYDPDPKKIGKELTERDNIGFDDYFNVLINGYNDKQQSLEFMIMPSGVQFDAKLTNNTGEDKNWSAVWYSATKINENGWSVEMKIPFSELRFPKKDIQKWGINFVRLIRRSKIKSTWNFVDNKKGSFLLYDGVLNGIKNINTPVRLSFLPYFSTYLNNYDGTNTTRVNGGLDVKYGINDAFTLDTTLIPDFGQTTFDNTILNLGPFEQQFTENRAFFTEGTELFSKGDLFYSRRVGDYPSRDPNLGTNEVLVGSIQKVKLLNATKISGRTNKGLGVGFFNAITEKSQVEIRDTVTGNIRKETLEPLANYNVTVLDQRFNGNSSVSLINTNVTRAGDFRDANATALLFDLTDKKNKYNVFGGLKGSYVKDNTKTFGTDLNAGVGKISGKNRYSLGFESISKNYNIDDLGYTGETNFINYNGNYSYTLLRPSKNFNKITVNANVNYARRLDTDLFKILSIYSNFSFLDKKFRNLGGGLLLTPKGENDLFEPRTFGKYLFIPAYVNPWIWYNSDTRKKFNYYFSVDYYAYQQKGRTKINNQLDLSYRISDHLSLEYIASYNISNREQGYVGKQNSNIYIGTRNRNTVTNELTSKYTINNKMSLNFSLRHYYTEVNYKNFGILQDDGRVSEVNNYTSDNQTYNTWNIDLRYSWWFAPGSQITLLYQNAAENYLNYSKVNFKNNFSNLFNEPMNNTVSLKVTYFIDYNSVRNWLK</sequence>
<dbReference type="EMBL" id="FNUS01000006">
    <property type="protein sequence ID" value="SEG49632.1"/>
    <property type="molecule type" value="Genomic_DNA"/>
</dbReference>
<accession>A0A1H6AMK1</accession>
<dbReference type="GO" id="GO:0016052">
    <property type="term" value="P:carbohydrate catabolic process"/>
    <property type="evidence" value="ECO:0007669"/>
    <property type="project" value="InterPro"/>
</dbReference>
<dbReference type="Gene3D" id="2.60.40.1190">
    <property type="match status" value="1"/>
</dbReference>
<keyword evidence="1" id="KW-0732">Signal</keyword>
<evidence type="ECO:0000313" key="4">
    <source>
        <dbReference type="EMBL" id="SEG49632.1"/>
    </source>
</evidence>
<feature type="signal peptide" evidence="1">
    <location>
        <begin position="1"/>
        <end position="18"/>
    </location>
</feature>
<feature type="domain" description="DUF5916" evidence="3">
    <location>
        <begin position="235"/>
        <end position="802"/>
    </location>
</feature>